<comment type="caution">
    <text evidence="1">The sequence shown here is derived from an EMBL/GenBank/DDBJ whole genome shotgun (WGS) entry which is preliminary data.</text>
</comment>
<keyword evidence="2" id="KW-1185">Reference proteome</keyword>
<organism evidence="1 2">
    <name type="scientific">Citrus sinensis</name>
    <name type="common">Sweet orange</name>
    <name type="synonym">Citrus aurantium var. sinensis</name>
    <dbReference type="NCBI Taxonomy" id="2711"/>
    <lineage>
        <taxon>Eukaryota</taxon>
        <taxon>Viridiplantae</taxon>
        <taxon>Streptophyta</taxon>
        <taxon>Embryophyta</taxon>
        <taxon>Tracheophyta</taxon>
        <taxon>Spermatophyta</taxon>
        <taxon>Magnoliopsida</taxon>
        <taxon>eudicotyledons</taxon>
        <taxon>Gunneridae</taxon>
        <taxon>Pentapetalae</taxon>
        <taxon>rosids</taxon>
        <taxon>malvids</taxon>
        <taxon>Sapindales</taxon>
        <taxon>Rutaceae</taxon>
        <taxon>Aurantioideae</taxon>
        <taxon>Citrus</taxon>
    </lineage>
</organism>
<proteinExistence type="predicted"/>
<evidence type="ECO:0000313" key="2">
    <source>
        <dbReference type="Proteomes" id="UP000829398"/>
    </source>
</evidence>
<dbReference type="Proteomes" id="UP000829398">
    <property type="component" value="Chromosome 5"/>
</dbReference>
<dbReference type="EMBL" id="CM039174">
    <property type="protein sequence ID" value="KAH9751565.1"/>
    <property type="molecule type" value="Genomic_DNA"/>
</dbReference>
<sequence>MSSCIVPSTSFTSVNGFKCPPLATNRAATRIITINKPVQCLVSAKYDNLTVDRRSANYQPSIWDHDFLQSVNSGYTDETYKRRAEELKGKVMTTINKDVTEPLDQLELIDNLQRLGLAYHFETEIRKILHNIYNSNKDYNWRKENLYATSLEFRLLRQHGYPVSQDVFNGFKDDKGGFICNDFKEIMSLHEASYYSFEGESIMEEAWQFTSKHLKELMISKSKQGDVFVAEQAKRALELPLHWKVPMLEARWFIDVYEKREHKNHLLLELAKLEFKILQAIYQEELKDVSRWWKDIGLGEKLSFARDSLVASFVWSTGIVFEPQIAYCRRILTITFALISVIDDIYDVYGTLEELELFVDAVERWDINYALNHLPDYMKICFLALYNLVNEFTYYVLKQQDFDILRSIKNAWLRNIQAYLVEAKWYHGEYTPTQGEFLENGLVSIGGPMVTMTAYLSGTNPIIEKELEFLESNQDIIHWSFKILRLQDDLGPSSDEIQRGDVPKSIQCYMHETGASEEVAREHIKDMMRQMWKKVNAYRADKNSPLSQTTVEFILNVVRVSHFMYLNGDGHGAQNQETMDVVFTLLFQPIPLDDKHMVATSSPGTKG</sequence>
<evidence type="ECO:0000313" key="1">
    <source>
        <dbReference type="EMBL" id="KAH9751565.1"/>
    </source>
</evidence>
<name>A0ACB8KAX3_CITSI</name>
<gene>
    <name evidence="1" type="ORF">KPL71_014343</name>
</gene>
<protein>
    <submittedName>
        <fullName evidence="1">Beta-myrcene/(E)-beta-ocimene synthase 2</fullName>
    </submittedName>
</protein>
<reference evidence="2" key="1">
    <citation type="journal article" date="2023" name="Hortic. Res.">
        <title>A chromosome-level phased genome enabling allele-level studies in sweet orange: a case study on citrus Huanglongbing tolerance.</title>
        <authorList>
            <person name="Wu B."/>
            <person name="Yu Q."/>
            <person name="Deng Z."/>
            <person name="Duan Y."/>
            <person name="Luo F."/>
            <person name="Gmitter F. Jr."/>
        </authorList>
    </citation>
    <scope>NUCLEOTIDE SEQUENCE [LARGE SCALE GENOMIC DNA]</scope>
    <source>
        <strain evidence="2">cv. Valencia</strain>
    </source>
</reference>
<accession>A0ACB8KAX3</accession>